<feature type="transmembrane region" description="Helical" evidence="15">
    <location>
        <begin position="28"/>
        <end position="48"/>
    </location>
</feature>
<feature type="domain" description="FtsK" evidence="16">
    <location>
        <begin position="422"/>
        <end position="628"/>
    </location>
</feature>
<feature type="binding site" evidence="14">
    <location>
        <begin position="440"/>
        <end position="447"/>
    </location>
    <ligand>
        <name>ATP</name>
        <dbReference type="ChEBI" id="CHEBI:30616"/>
    </ligand>
</feature>
<dbReference type="AlphaFoldDB" id="A0A0P1MHF9"/>
<evidence type="ECO:0000256" key="15">
    <source>
        <dbReference type="SAM" id="Phobius"/>
    </source>
</evidence>
<dbReference type="InterPro" id="IPR027417">
    <property type="entry name" value="P-loop_NTPase"/>
</dbReference>
<dbReference type="PANTHER" id="PTHR22683">
    <property type="entry name" value="SPORULATION PROTEIN RELATED"/>
    <property type="match status" value="1"/>
</dbReference>
<accession>A0A0P1LSR6</accession>
<evidence type="ECO:0000259" key="16">
    <source>
        <dbReference type="PROSITE" id="PS50901"/>
    </source>
</evidence>
<dbReference type="RefSeq" id="WP_102134866.1">
    <property type="nucleotide sequence ID" value="NZ_CZVI01000041.1"/>
</dbReference>
<keyword evidence="8 14" id="KW-0067">ATP-binding</keyword>
<dbReference type="Pfam" id="PF17854">
    <property type="entry name" value="FtsK_alpha"/>
    <property type="match status" value="1"/>
</dbReference>
<proteinExistence type="inferred from homology"/>
<dbReference type="Gene3D" id="3.40.50.300">
    <property type="entry name" value="P-loop containing nucleotide triphosphate hydrolases"/>
    <property type="match status" value="1"/>
</dbReference>
<accession>A0A0S4NDR1</accession>
<accession>A0A0P1MHF9</accession>
<evidence type="ECO:0000313" key="18">
    <source>
        <dbReference type="EMBL" id="CUU09378.1"/>
    </source>
</evidence>
<evidence type="ECO:0000313" key="19">
    <source>
        <dbReference type="Proteomes" id="UP000182011"/>
    </source>
</evidence>
<evidence type="ECO:0000256" key="11">
    <source>
        <dbReference type="ARBA" id="ARBA00023136"/>
    </source>
</evidence>
<keyword evidence="6 14" id="KW-0547">Nucleotide-binding</keyword>
<comment type="subcellular location">
    <subcellularLocation>
        <location evidence="1">Cell membrane</location>
        <topology evidence="1">Multi-pass membrane protein</topology>
    </subcellularLocation>
</comment>
<name>A0A0P1MHF9_9BACT</name>
<keyword evidence="10" id="KW-0238">DNA-binding</keyword>
<keyword evidence="11 15" id="KW-0472">Membrane</keyword>
<dbReference type="EMBL" id="FAOP01000018">
    <property type="protein sequence ID" value="CUU09378.1"/>
    <property type="molecule type" value="Genomic_DNA"/>
</dbReference>
<reference evidence="18 19" key="1">
    <citation type="submission" date="2015-11" db="EMBL/GenBank/DDBJ databases">
        <authorList>
            <person name="Zhang Y."/>
            <person name="Guo Z."/>
        </authorList>
    </citation>
    <scope>NUCLEOTIDE SEQUENCE [LARGE SCALE GENOMIC DNA]</scope>
    <source>
        <strain evidence="18">JGI-4</strain>
    </source>
</reference>
<reference evidence="17 20" key="2">
    <citation type="submission" date="2015-11" db="EMBL/GenBank/DDBJ databases">
        <authorList>
            <person name="Varghese N."/>
        </authorList>
    </citation>
    <scope>NUCLEOTIDE SEQUENCE [LARGE SCALE GENOMIC DNA]</scope>
    <source>
        <strain evidence="17 20">JGI-8</strain>
    </source>
</reference>
<keyword evidence="20" id="KW-1185">Reference proteome</keyword>
<evidence type="ECO:0000256" key="12">
    <source>
        <dbReference type="ARBA" id="ARBA00023306"/>
    </source>
</evidence>
<dbReference type="SMART" id="SM00382">
    <property type="entry name" value="AAA"/>
    <property type="match status" value="1"/>
</dbReference>
<accession>A0A0P1LF59</accession>
<evidence type="ECO:0000256" key="3">
    <source>
        <dbReference type="ARBA" id="ARBA00022475"/>
    </source>
</evidence>
<accession>A0A0P1MYS0</accession>
<dbReference type="Proteomes" id="UP000182200">
    <property type="component" value="Unassembled WGS sequence"/>
</dbReference>
<dbReference type="PROSITE" id="PS50901">
    <property type="entry name" value="FTSK"/>
    <property type="match status" value="1"/>
</dbReference>
<evidence type="ECO:0000256" key="14">
    <source>
        <dbReference type="PROSITE-ProRule" id="PRU00289"/>
    </source>
</evidence>
<feature type="transmembrane region" description="Helical" evidence="15">
    <location>
        <begin position="171"/>
        <end position="197"/>
    </location>
</feature>
<feature type="transmembrane region" description="Helical" evidence="15">
    <location>
        <begin position="99"/>
        <end position="119"/>
    </location>
</feature>
<dbReference type="Pfam" id="PF13491">
    <property type="entry name" value="FtsK_4TM"/>
    <property type="match status" value="1"/>
</dbReference>
<organism evidence="18 19">
    <name type="scientific">Candidatus Kryptonium thompsonii</name>
    <dbReference type="NCBI Taxonomy" id="1633631"/>
    <lineage>
        <taxon>Bacteria</taxon>
        <taxon>Pseudomonadati</taxon>
        <taxon>Candidatus Kryptoniota</taxon>
        <taxon>Candidatus Kryptonium</taxon>
    </lineage>
</organism>
<dbReference type="Pfam" id="PF01580">
    <property type="entry name" value="FtsK_SpoIIIE"/>
    <property type="match status" value="1"/>
</dbReference>
<evidence type="ECO:0000256" key="9">
    <source>
        <dbReference type="ARBA" id="ARBA00022989"/>
    </source>
</evidence>
<keyword evidence="7" id="KW-0159">Chromosome partition</keyword>
<dbReference type="Gene3D" id="3.30.980.40">
    <property type="match status" value="1"/>
</dbReference>
<feature type="transmembrane region" description="Helical" evidence="15">
    <location>
        <begin position="131"/>
        <end position="151"/>
    </location>
</feature>
<dbReference type="PANTHER" id="PTHR22683:SF41">
    <property type="entry name" value="DNA TRANSLOCASE FTSK"/>
    <property type="match status" value="1"/>
</dbReference>
<evidence type="ECO:0000256" key="13">
    <source>
        <dbReference type="ARBA" id="ARBA00025923"/>
    </source>
</evidence>
<evidence type="ECO:0000256" key="8">
    <source>
        <dbReference type="ARBA" id="ARBA00022840"/>
    </source>
</evidence>
<dbReference type="Proteomes" id="UP000182011">
    <property type="component" value="Unassembled WGS sequence"/>
</dbReference>
<keyword evidence="12" id="KW-0131">Cell cycle</keyword>
<dbReference type="GO" id="GO:0007059">
    <property type="term" value="P:chromosome segregation"/>
    <property type="evidence" value="ECO:0007669"/>
    <property type="project" value="UniProtKB-KW"/>
</dbReference>
<dbReference type="InterPro" id="IPR036390">
    <property type="entry name" value="WH_DNA-bd_sf"/>
</dbReference>
<comment type="similarity">
    <text evidence="2">Belongs to the FtsK/SpoIIIE/SftA family.</text>
</comment>
<evidence type="ECO:0000256" key="7">
    <source>
        <dbReference type="ARBA" id="ARBA00022829"/>
    </source>
</evidence>
<protein>
    <submittedName>
        <fullName evidence="18">DNA segregation ATPase FtsK/SpoIIIE, S-DNA-T family</fullName>
    </submittedName>
</protein>
<dbReference type="InterPro" id="IPR050206">
    <property type="entry name" value="FtsK/SpoIIIE/SftA"/>
</dbReference>
<evidence type="ECO:0000313" key="20">
    <source>
        <dbReference type="Proteomes" id="UP000182200"/>
    </source>
</evidence>
<comment type="subunit">
    <text evidence="13">Homohexamer. Forms a ring that surrounds DNA.</text>
</comment>
<dbReference type="InterPro" id="IPR036388">
    <property type="entry name" value="WH-like_DNA-bd_sf"/>
</dbReference>
<dbReference type="InterPro" id="IPR025199">
    <property type="entry name" value="FtsK_4TM"/>
</dbReference>
<dbReference type="CDD" id="cd01127">
    <property type="entry name" value="TrwB_TraG_TraD_VirD4"/>
    <property type="match status" value="1"/>
</dbReference>
<evidence type="ECO:0000256" key="5">
    <source>
        <dbReference type="ARBA" id="ARBA00022692"/>
    </source>
</evidence>
<evidence type="ECO:0000256" key="10">
    <source>
        <dbReference type="ARBA" id="ARBA00023125"/>
    </source>
</evidence>
<evidence type="ECO:0000256" key="2">
    <source>
        <dbReference type="ARBA" id="ARBA00006474"/>
    </source>
</evidence>
<keyword evidence="3" id="KW-1003">Cell membrane</keyword>
<dbReference type="GO" id="GO:0051301">
    <property type="term" value="P:cell division"/>
    <property type="evidence" value="ECO:0007669"/>
    <property type="project" value="UniProtKB-KW"/>
</dbReference>
<dbReference type="GO" id="GO:0003677">
    <property type="term" value="F:DNA binding"/>
    <property type="evidence" value="ECO:0007669"/>
    <property type="project" value="UniProtKB-KW"/>
</dbReference>
<dbReference type="InterPro" id="IPR003593">
    <property type="entry name" value="AAA+_ATPase"/>
</dbReference>
<keyword evidence="5 15" id="KW-0812">Transmembrane</keyword>
<dbReference type="GO" id="GO:0005886">
    <property type="term" value="C:plasma membrane"/>
    <property type="evidence" value="ECO:0007669"/>
    <property type="project" value="UniProtKB-SubCell"/>
</dbReference>
<dbReference type="Pfam" id="PF09397">
    <property type="entry name" value="FtsK_gamma"/>
    <property type="match status" value="1"/>
</dbReference>
<dbReference type="STRING" id="1633631.GCA_001442925_02338"/>
<dbReference type="InterPro" id="IPR002543">
    <property type="entry name" value="FtsK_dom"/>
</dbReference>
<accession>A0A0P1LF11</accession>
<dbReference type="InterPro" id="IPR041027">
    <property type="entry name" value="FtsK_alpha"/>
</dbReference>
<dbReference type="SUPFAM" id="SSF52540">
    <property type="entry name" value="P-loop containing nucleoside triphosphate hydrolases"/>
    <property type="match status" value="1"/>
</dbReference>
<keyword evidence="9 15" id="KW-1133">Transmembrane helix</keyword>
<evidence type="ECO:0000313" key="17">
    <source>
        <dbReference type="EMBL" id="CUS93967.1"/>
    </source>
</evidence>
<evidence type="ECO:0000256" key="4">
    <source>
        <dbReference type="ARBA" id="ARBA00022618"/>
    </source>
</evidence>
<dbReference type="SUPFAM" id="SSF46785">
    <property type="entry name" value="Winged helix' DNA-binding domain"/>
    <property type="match status" value="1"/>
</dbReference>
<keyword evidence="4" id="KW-0132">Cell division</keyword>
<dbReference type="InterPro" id="IPR018541">
    <property type="entry name" value="Ftsk_gamma"/>
</dbReference>
<dbReference type="Gene3D" id="1.10.10.10">
    <property type="entry name" value="Winged helix-like DNA-binding domain superfamily/Winged helix DNA-binding domain"/>
    <property type="match status" value="1"/>
</dbReference>
<dbReference type="EMBL" id="CZVI01000041">
    <property type="protein sequence ID" value="CUS93967.1"/>
    <property type="molecule type" value="Genomic_DNA"/>
</dbReference>
<sequence>MASQTRNIEYKRKKDSPKHEGFFTRYRIGISILIFVFGLILTLSILSYSPRDQANLVSISEIGKILTGDEQVRQKLERTHNWLGFFGAKISFLLINYTFGYASVFIGLILMLLGIFLFFNKDKRLFFKWSFYLLFFSFILSVFLGNLKLIFGTEEFKSEICGVVGLYVADVLIKLFGEFGSMFITLVLFLLFLGFIFEVNFYDIAIGIGEKVSAFLNKLRFKPRRKPSEVKILKPEPKQVQKHVEVIISQPEPETLKVKETKESESVEKAQIISREEQKRRQVKKLDFKLPPVELLDPPDEETVADDEELNLNAELLRNKLANFDIEVEKISITPGPVVTLYEIVPAADVKVREIVSLADDIALALAARGIRVIAPMPGKGTVGIEIPNRKPTIVKIRSVIGSPEFKNFNGVLPIAMGKTITGEVYCDDLARMPHLLIGGATGSGKSVGINTIIISLLYKLKPSEIKFVIIDPKKVELVNYRKLVNHYLAVCPDIDEEVITTPENAVLALKSLVLEMNERYDKFSKAGVRNIQDYNERVRRGEIKSEGIEHYELPYIVVIVDELADLMLVASTDVEEPITRLAQLARGVGIHLVIATQRPSVDVITGLIKANFPTRIAYQVASKVDSRTILDMNGAEQLIGSGDMLYLPAGASKPIRIQNAFVSTEEVERVVDYIVSQPGYDKPYELPSVIERKKVEINMWDELDELFDEAAKIVVRYQQASTSLLQRKLKIGYARAARIMDQLEREGIVGPPAEGGKTREVLLNSEIELESFLKQMREGKK</sequence>
<dbReference type="GO" id="GO:0005524">
    <property type="term" value="F:ATP binding"/>
    <property type="evidence" value="ECO:0007669"/>
    <property type="project" value="UniProtKB-UniRule"/>
</dbReference>
<dbReference type="SMART" id="SM00843">
    <property type="entry name" value="Ftsk_gamma"/>
    <property type="match status" value="1"/>
</dbReference>
<evidence type="ECO:0000256" key="1">
    <source>
        <dbReference type="ARBA" id="ARBA00004651"/>
    </source>
</evidence>
<gene>
    <name evidence="18" type="ORF">JGI4_02351</name>
    <name evidence="17" type="ORF">JGI8_01903</name>
</gene>
<evidence type="ECO:0000256" key="6">
    <source>
        <dbReference type="ARBA" id="ARBA00022741"/>
    </source>
</evidence>